<reference evidence="1 2" key="1">
    <citation type="submission" date="2016-01" db="EMBL/GenBank/DDBJ databases">
        <title>Amycolatopsis coloradensis genome sequencing and assembly.</title>
        <authorList>
            <person name="Mayilraj S."/>
        </authorList>
    </citation>
    <scope>NUCLEOTIDE SEQUENCE [LARGE SCALE GENOMIC DNA]</scope>
    <source>
        <strain evidence="1 2">DSM 44225</strain>
    </source>
</reference>
<proteinExistence type="predicted"/>
<comment type="caution">
    <text evidence="1">The sequence shown here is derived from an EMBL/GenBank/DDBJ whole genome shotgun (WGS) entry which is preliminary data.</text>
</comment>
<dbReference type="AlphaFoldDB" id="A0A1R0KQY4"/>
<dbReference type="Proteomes" id="UP000187486">
    <property type="component" value="Unassembled WGS sequence"/>
</dbReference>
<name>A0A1R0KQY4_9PSEU</name>
<organism evidence="1 2">
    <name type="scientific">Amycolatopsis coloradensis</name>
    <dbReference type="NCBI Taxonomy" id="76021"/>
    <lineage>
        <taxon>Bacteria</taxon>
        <taxon>Bacillati</taxon>
        <taxon>Actinomycetota</taxon>
        <taxon>Actinomycetes</taxon>
        <taxon>Pseudonocardiales</taxon>
        <taxon>Pseudonocardiaceae</taxon>
        <taxon>Amycolatopsis</taxon>
    </lineage>
</organism>
<evidence type="ECO:0000313" key="2">
    <source>
        <dbReference type="Proteomes" id="UP000187486"/>
    </source>
</evidence>
<keyword evidence="2" id="KW-1185">Reference proteome</keyword>
<dbReference type="EMBL" id="MQUQ01000011">
    <property type="protein sequence ID" value="OLZ50046.1"/>
    <property type="molecule type" value="Genomic_DNA"/>
</dbReference>
<gene>
    <name evidence="1" type="ORF">BS329_20690</name>
</gene>
<sequence>MLAGGDQLDRVDLGAFGSDAELVEDSLRRRSRSEKTAMTQPPSRGRGLILRWAVGQPSWQPSLRLRVIAG</sequence>
<evidence type="ECO:0000313" key="1">
    <source>
        <dbReference type="EMBL" id="OLZ50046.1"/>
    </source>
</evidence>
<protein>
    <submittedName>
        <fullName evidence="1">Uncharacterized protein</fullName>
    </submittedName>
</protein>
<accession>A0A1R0KQY4</accession>